<dbReference type="AlphaFoldDB" id="A0AB39HEW3"/>
<evidence type="ECO:0000259" key="1">
    <source>
        <dbReference type="Pfam" id="PF05036"/>
    </source>
</evidence>
<dbReference type="Pfam" id="PF05036">
    <property type="entry name" value="SPOR"/>
    <property type="match status" value="1"/>
</dbReference>
<sequence length="298" mass="33538">MEINKASKGKAWPLIGLQMSILALPFSFVAPVMAESDNFLCDARQSRANALPLLESNCPIGKGLWGKKSPSDKKQNFWIQCGLLAKPLTVQQAKPIQQKIRAHVLLKPEGRQYRCLIGPYSNFTNASQDLKRVKTLADYRQAFIRVVTIGEPDQTTAPRVPSNSKPVVRNAVTQSTAPVKKAPQSGGQIIKKRALTLAGREFVVPYLKDNRHEFYMEYGQPWNRLDFQEAQVVCQQMKMRLVTGEEFKTLLSSQEMERKQWPLQLPYWGLARKGLFADGRVTELKGSSMLNVMCTAKA</sequence>
<proteinExistence type="predicted"/>
<dbReference type="InterPro" id="IPR036680">
    <property type="entry name" value="SPOR-like_sf"/>
</dbReference>
<evidence type="ECO:0000313" key="2">
    <source>
        <dbReference type="EMBL" id="XDK25115.1"/>
    </source>
</evidence>
<dbReference type="RefSeq" id="WP_306101774.1">
    <property type="nucleotide sequence ID" value="NZ_CP162601.1"/>
</dbReference>
<gene>
    <name evidence="2" type="ORF">AB0763_00220</name>
</gene>
<dbReference type="EMBL" id="CP162601">
    <property type="protein sequence ID" value="XDK25115.1"/>
    <property type="molecule type" value="Genomic_DNA"/>
</dbReference>
<feature type="domain" description="SPOR" evidence="1">
    <location>
        <begin position="74"/>
        <end position="144"/>
    </location>
</feature>
<protein>
    <submittedName>
        <fullName evidence="2">SPOR domain-containing protein</fullName>
    </submittedName>
</protein>
<reference evidence="2" key="1">
    <citation type="submission" date="2024-07" db="EMBL/GenBank/DDBJ databases">
        <title>Genome Analysis of a Potential Novel Vibrio Species Secreting pH- and Thermo-stable Alginate Lyase and its Application in Producing Alginate Oligosaccharides.</title>
        <authorList>
            <person name="Huang H."/>
            <person name="Bao K."/>
        </authorList>
    </citation>
    <scope>NUCLEOTIDE SEQUENCE</scope>
    <source>
        <strain evidence="2">HB236076</strain>
    </source>
</reference>
<dbReference type="GO" id="GO:0042834">
    <property type="term" value="F:peptidoglycan binding"/>
    <property type="evidence" value="ECO:0007669"/>
    <property type="project" value="InterPro"/>
</dbReference>
<dbReference type="KEGG" id="vih:AB0763_00220"/>
<organism evidence="2">
    <name type="scientific">Vibrio sp. HB236076</name>
    <dbReference type="NCBI Taxonomy" id="3232307"/>
    <lineage>
        <taxon>Bacteria</taxon>
        <taxon>Pseudomonadati</taxon>
        <taxon>Pseudomonadota</taxon>
        <taxon>Gammaproteobacteria</taxon>
        <taxon>Vibrionales</taxon>
        <taxon>Vibrionaceae</taxon>
        <taxon>Vibrio</taxon>
    </lineage>
</organism>
<accession>A0AB39HEW3</accession>
<dbReference type="InterPro" id="IPR007730">
    <property type="entry name" value="SPOR-like_dom"/>
</dbReference>
<name>A0AB39HEW3_9VIBR</name>
<dbReference type="SUPFAM" id="SSF110997">
    <property type="entry name" value="Sporulation related repeat"/>
    <property type="match status" value="1"/>
</dbReference>